<comment type="caution">
    <text evidence="1">The sequence shown here is derived from an EMBL/GenBank/DDBJ whole genome shotgun (WGS) entry which is preliminary data.</text>
</comment>
<reference evidence="1 2" key="1">
    <citation type="submission" date="2019-08" db="EMBL/GenBank/DDBJ databases">
        <authorList>
            <person name="Seo Y.L."/>
        </authorList>
    </citation>
    <scope>NUCLEOTIDE SEQUENCE [LARGE SCALE GENOMIC DNA]</scope>
    <source>
        <strain evidence="1 2">MaA-C15</strain>
    </source>
</reference>
<reference evidence="1 2" key="2">
    <citation type="submission" date="2019-09" db="EMBL/GenBank/DDBJ databases">
        <title>Mesorhizobium sp. MaA-C15 isolated from Microcystis aeruginosa.</title>
        <authorList>
            <person name="Jeong S.E."/>
            <person name="Jin H.M."/>
            <person name="Jeon C.O."/>
        </authorList>
    </citation>
    <scope>NUCLEOTIDE SEQUENCE [LARGE SCALE GENOMIC DNA]</scope>
    <source>
        <strain evidence="1 2">MaA-C15</strain>
    </source>
</reference>
<protein>
    <submittedName>
        <fullName evidence="1">Uncharacterized protein</fullName>
    </submittedName>
</protein>
<name>A0A5D4H168_9HYPH</name>
<dbReference type="AlphaFoldDB" id="A0A5D4H168"/>
<evidence type="ECO:0000313" key="2">
    <source>
        <dbReference type="Proteomes" id="UP000323258"/>
    </source>
</evidence>
<accession>A0A5D4H168</accession>
<proteinExistence type="predicted"/>
<dbReference type="Proteomes" id="UP000323258">
    <property type="component" value="Unassembled WGS sequence"/>
</dbReference>
<sequence>MARLPARNELPIFRKAITLYLATDPVKAQRITGDLKALETLKTLPPSFMLGPGDIHPKLPQIAKAHGLLANWQHKDRRTYTEAVTHALALMGWMAVYYGGPAGGLWENRERFLCTRAGALLGDFHKTMGSTTMRKEVSGATHRHLGRDFTKHAREIYGASFWSSPVSTSDGQEMTILDYAKAALRAAKLL</sequence>
<organism evidence="1 2">
    <name type="scientific">Neoaquamicrobium microcysteis</name>
    <dbReference type="NCBI Taxonomy" id="2682781"/>
    <lineage>
        <taxon>Bacteria</taxon>
        <taxon>Pseudomonadati</taxon>
        <taxon>Pseudomonadota</taxon>
        <taxon>Alphaproteobacteria</taxon>
        <taxon>Hyphomicrobiales</taxon>
        <taxon>Phyllobacteriaceae</taxon>
        <taxon>Neoaquamicrobium</taxon>
    </lineage>
</organism>
<dbReference type="OrthoDB" id="9830487at2"/>
<evidence type="ECO:0000313" key="1">
    <source>
        <dbReference type="EMBL" id="TYR33769.1"/>
    </source>
</evidence>
<dbReference type="RefSeq" id="WP_148913977.1">
    <property type="nucleotide sequence ID" value="NZ_VSZS01000058.1"/>
</dbReference>
<keyword evidence="2" id="KW-1185">Reference proteome</keyword>
<gene>
    <name evidence="1" type="ORF">FY036_06895</name>
</gene>
<dbReference type="EMBL" id="VSZS01000058">
    <property type="protein sequence ID" value="TYR33769.1"/>
    <property type="molecule type" value="Genomic_DNA"/>
</dbReference>